<dbReference type="Proteomes" id="UP000484015">
    <property type="component" value="Unassembled WGS sequence"/>
</dbReference>
<dbReference type="RefSeq" id="WP_155437214.1">
    <property type="nucleotide sequence ID" value="NZ_WNLA01000001.1"/>
</dbReference>
<name>A0A6L6PUE3_9BURK</name>
<keyword evidence="1" id="KW-0812">Transmembrane</keyword>
<feature type="transmembrane region" description="Helical" evidence="1">
    <location>
        <begin position="24"/>
        <end position="44"/>
    </location>
</feature>
<proteinExistence type="predicted"/>
<keyword evidence="1" id="KW-1133">Transmembrane helix</keyword>
<accession>A0A6L6PUE3</accession>
<sequence>MIVQILLSIALACAWIYVLTQGRFIASLRFALYGVIVCGTYFVWWPDDSTRLAHMLGVGRGADLVFYVWVVLSFGIFINIHSKLRQNQQQLTELARHLAIDRAERPADDAR</sequence>
<protein>
    <submittedName>
        <fullName evidence="2">DUF2304 family protein</fullName>
    </submittedName>
</protein>
<comment type="caution">
    <text evidence="2">The sequence shown here is derived from an EMBL/GenBank/DDBJ whole genome shotgun (WGS) entry which is preliminary data.</text>
</comment>
<dbReference type="Pfam" id="PF10066">
    <property type="entry name" value="DUF2304"/>
    <property type="match status" value="1"/>
</dbReference>
<reference evidence="2 3" key="1">
    <citation type="submission" date="2019-11" db="EMBL/GenBank/DDBJ databases">
        <title>Type strains purchased from KCTC, JCM and DSMZ.</title>
        <authorList>
            <person name="Lu H."/>
        </authorList>
    </citation>
    <scope>NUCLEOTIDE SEQUENCE [LARGE SCALE GENOMIC DNA]</scope>
    <source>
        <strain evidence="2 3">KCTC 42409</strain>
    </source>
</reference>
<dbReference type="InterPro" id="IPR019277">
    <property type="entry name" value="DUF2304"/>
</dbReference>
<evidence type="ECO:0000313" key="3">
    <source>
        <dbReference type="Proteomes" id="UP000484015"/>
    </source>
</evidence>
<evidence type="ECO:0000313" key="2">
    <source>
        <dbReference type="EMBL" id="MTW00816.1"/>
    </source>
</evidence>
<organism evidence="2 3">
    <name type="scientific">Pseudoduganella ginsengisoli</name>
    <dbReference type="NCBI Taxonomy" id="1462440"/>
    <lineage>
        <taxon>Bacteria</taxon>
        <taxon>Pseudomonadati</taxon>
        <taxon>Pseudomonadota</taxon>
        <taxon>Betaproteobacteria</taxon>
        <taxon>Burkholderiales</taxon>
        <taxon>Oxalobacteraceae</taxon>
        <taxon>Telluria group</taxon>
        <taxon>Pseudoduganella</taxon>
    </lineage>
</organism>
<dbReference type="EMBL" id="WNLA01000001">
    <property type="protein sequence ID" value="MTW00816.1"/>
    <property type="molecule type" value="Genomic_DNA"/>
</dbReference>
<keyword evidence="3" id="KW-1185">Reference proteome</keyword>
<gene>
    <name evidence="2" type="ORF">GM668_01815</name>
</gene>
<dbReference type="OrthoDB" id="8904808at2"/>
<keyword evidence="1" id="KW-0472">Membrane</keyword>
<evidence type="ECO:0000256" key="1">
    <source>
        <dbReference type="SAM" id="Phobius"/>
    </source>
</evidence>
<feature type="transmembrane region" description="Helical" evidence="1">
    <location>
        <begin position="64"/>
        <end position="82"/>
    </location>
</feature>
<dbReference type="AlphaFoldDB" id="A0A6L6PUE3"/>